<dbReference type="HOGENOM" id="CLU_2896879_0_0_10"/>
<dbReference type="InterPro" id="IPR002716">
    <property type="entry name" value="PIN_dom"/>
</dbReference>
<evidence type="ECO:0000313" key="2">
    <source>
        <dbReference type="EMBL" id="ACT91386.1"/>
    </source>
</evidence>
<proteinExistence type="predicted"/>
<organism evidence="2 3">
    <name type="scientific">Dyadobacter fermentans (strain ATCC 700827 / DSM 18053 / CIP 107007 / KCTC 52180 / NS114)</name>
    <dbReference type="NCBI Taxonomy" id="471854"/>
    <lineage>
        <taxon>Bacteria</taxon>
        <taxon>Pseudomonadati</taxon>
        <taxon>Bacteroidota</taxon>
        <taxon>Cytophagia</taxon>
        <taxon>Cytophagales</taxon>
        <taxon>Spirosomataceae</taxon>
        <taxon>Dyadobacter</taxon>
    </lineage>
</organism>
<dbReference type="STRING" id="471854.Dfer_0115"/>
<dbReference type="InterPro" id="IPR029060">
    <property type="entry name" value="PIN-like_dom_sf"/>
</dbReference>
<dbReference type="Pfam" id="PF01850">
    <property type="entry name" value="PIN"/>
    <property type="match status" value="1"/>
</dbReference>
<evidence type="ECO:0000313" key="3">
    <source>
        <dbReference type="Proteomes" id="UP000002011"/>
    </source>
</evidence>
<dbReference type="eggNOG" id="COG3744">
    <property type="taxonomic scope" value="Bacteria"/>
</dbReference>
<protein>
    <recommendedName>
        <fullName evidence="1">PIN domain-containing protein</fullName>
    </recommendedName>
</protein>
<gene>
    <name evidence="2" type="ordered locus">Dfer_0115</name>
</gene>
<dbReference type="SUPFAM" id="SSF88723">
    <property type="entry name" value="PIN domain-like"/>
    <property type="match status" value="1"/>
</dbReference>
<dbReference type="AlphaFoldDB" id="C6VVT0"/>
<keyword evidence="3" id="KW-1185">Reference proteome</keyword>
<dbReference type="PANTHER" id="PTHR36173">
    <property type="entry name" value="RIBONUCLEASE VAPC16-RELATED"/>
    <property type="match status" value="1"/>
</dbReference>
<dbReference type="Proteomes" id="UP000002011">
    <property type="component" value="Chromosome"/>
</dbReference>
<dbReference type="PANTHER" id="PTHR36173:SF2">
    <property type="entry name" value="RIBONUCLEASE VAPC16"/>
    <property type="match status" value="1"/>
</dbReference>
<feature type="domain" description="PIN" evidence="1">
    <location>
        <begin position="4"/>
        <end position="51"/>
    </location>
</feature>
<dbReference type="KEGG" id="dfe:Dfer_0115"/>
<dbReference type="RefSeq" id="WP_012779734.1">
    <property type="nucleotide sequence ID" value="NC_013037.1"/>
</dbReference>
<reference evidence="2 3" key="1">
    <citation type="journal article" date="2009" name="Stand. Genomic Sci.">
        <title>Complete genome sequence of Dyadobacter fermentans type strain (NS114).</title>
        <authorList>
            <person name="Lang E."/>
            <person name="Lapidus A."/>
            <person name="Chertkov O."/>
            <person name="Brettin T."/>
            <person name="Detter J.C."/>
            <person name="Han C."/>
            <person name="Copeland A."/>
            <person name="Glavina Del Rio T."/>
            <person name="Nolan M."/>
            <person name="Chen F."/>
            <person name="Lucas S."/>
            <person name="Tice H."/>
            <person name="Cheng J.F."/>
            <person name="Land M."/>
            <person name="Hauser L."/>
            <person name="Chang Y.J."/>
            <person name="Jeffries C.D."/>
            <person name="Kopitz M."/>
            <person name="Bruce D."/>
            <person name="Goodwin L."/>
            <person name="Pitluck S."/>
            <person name="Ovchinnikova G."/>
            <person name="Pati A."/>
            <person name="Ivanova N."/>
            <person name="Mavrommatis K."/>
            <person name="Chen A."/>
            <person name="Palaniappan K."/>
            <person name="Chain P."/>
            <person name="Bristow J."/>
            <person name="Eisen J.A."/>
            <person name="Markowitz V."/>
            <person name="Hugenholtz P."/>
            <person name="Goker M."/>
            <person name="Rohde M."/>
            <person name="Kyrpides N.C."/>
            <person name="Klenk H.P."/>
        </authorList>
    </citation>
    <scope>NUCLEOTIDE SEQUENCE [LARGE SCALE GENOMIC DNA]</scope>
    <source>
        <strain evidence="3">ATCC 700827 / DSM 18053 / CIP 107007 / KCTC 52180 / NS114</strain>
    </source>
</reference>
<name>C6VVT0_DYAFD</name>
<evidence type="ECO:0000259" key="1">
    <source>
        <dbReference type="Pfam" id="PF01850"/>
    </source>
</evidence>
<dbReference type="OrthoDB" id="9798990at2"/>
<sequence length="62" mass="6906">MKFLLDTHTLLWFIEGDIQMSAKARQIIEDAGNEVVVSAASLIEICIKLKIGNYVGQVSVVW</sequence>
<dbReference type="InterPro" id="IPR052919">
    <property type="entry name" value="TA_system_RNase"/>
</dbReference>
<accession>C6VVT0</accession>
<dbReference type="EMBL" id="CP001619">
    <property type="protein sequence ID" value="ACT91386.1"/>
    <property type="molecule type" value="Genomic_DNA"/>
</dbReference>